<dbReference type="InterPro" id="IPR051783">
    <property type="entry name" value="NAD(P)-dependent_oxidoreduct"/>
</dbReference>
<evidence type="ECO:0000313" key="2">
    <source>
        <dbReference type="EMBL" id="EDQ91188.1"/>
    </source>
</evidence>
<reference evidence="2 3" key="1">
    <citation type="journal article" date="2008" name="Nature">
        <title>The genome of the choanoflagellate Monosiga brevicollis and the origin of metazoans.</title>
        <authorList>
            <consortium name="JGI Sequencing"/>
            <person name="King N."/>
            <person name="Westbrook M.J."/>
            <person name="Young S.L."/>
            <person name="Kuo A."/>
            <person name="Abedin M."/>
            <person name="Chapman J."/>
            <person name="Fairclough S."/>
            <person name="Hellsten U."/>
            <person name="Isogai Y."/>
            <person name="Letunic I."/>
            <person name="Marr M."/>
            <person name="Pincus D."/>
            <person name="Putnam N."/>
            <person name="Rokas A."/>
            <person name="Wright K.J."/>
            <person name="Zuzow R."/>
            <person name="Dirks W."/>
            <person name="Good M."/>
            <person name="Goodstein D."/>
            <person name="Lemons D."/>
            <person name="Li W."/>
            <person name="Lyons J.B."/>
            <person name="Morris A."/>
            <person name="Nichols S."/>
            <person name="Richter D.J."/>
            <person name="Salamov A."/>
            <person name="Bork P."/>
            <person name="Lim W.A."/>
            <person name="Manning G."/>
            <person name="Miller W.T."/>
            <person name="McGinnis W."/>
            <person name="Shapiro H."/>
            <person name="Tjian R."/>
            <person name="Grigoriev I.V."/>
            <person name="Rokhsar D."/>
        </authorList>
    </citation>
    <scope>NUCLEOTIDE SEQUENCE [LARGE SCALE GENOMIC DNA]</scope>
    <source>
        <strain evidence="3">MX1 / ATCC 50154</strain>
    </source>
</reference>
<organism evidence="2 3">
    <name type="scientific">Monosiga brevicollis</name>
    <name type="common">Choanoflagellate</name>
    <dbReference type="NCBI Taxonomy" id="81824"/>
    <lineage>
        <taxon>Eukaryota</taxon>
        <taxon>Choanoflagellata</taxon>
        <taxon>Craspedida</taxon>
        <taxon>Salpingoecidae</taxon>
        <taxon>Monosiga</taxon>
    </lineage>
</organism>
<dbReference type="GeneID" id="5888844"/>
<dbReference type="InParanoid" id="A9UT56"/>
<dbReference type="STRING" id="81824.A9UT56"/>
<accession>A9UT56</accession>
<dbReference type="GO" id="GO:0004029">
    <property type="term" value="F:aldehyde dehydrogenase (NAD+) activity"/>
    <property type="evidence" value="ECO:0000318"/>
    <property type="project" value="GO_Central"/>
</dbReference>
<dbReference type="EMBL" id="CH991545">
    <property type="protein sequence ID" value="EDQ91188.1"/>
    <property type="molecule type" value="Genomic_DNA"/>
</dbReference>
<dbReference type="PANTHER" id="PTHR48079">
    <property type="entry name" value="PROTEIN YEEZ"/>
    <property type="match status" value="1"/>
</dbReference>
<dbReference type="KEGG" id="mbr:MONBRDRAFT_23356"/>
<dbReference type="SUPFAM" id="SSF51735">
    <property type="entry name" value="NAD(P)-binding Rossmann-fold domains"/>
    <property type="match status" value="1"/>
</dbReference>
<dbReference type="GO" id="GO:0005737">
    <property type="term" value="C:cytoplasm"/>
    <property type="evidence" value="ECO:0000318"/>
    <property type="project" value="GO_Central"/>
</dbReference>
<gene>
    <name evidence="2" type="ORF">MONBRDRAFT_23356</name>
</gene>
<proteinExistence type="predicted"/>
<dbReference type="PANTHER" id="PTHR48079:SF6">
    <property type="entry name" value="NAD(P)-BINDING DOMAIN-CONTAINING PROTEIN-RELATED"/>
    <property type="match status" value="1"/>
</dbReference>
<dbReference type="RefSeq" id="XP_001743610.1">
    <property type="nucleotide sequence ID" value="XM_001743558.1"/>
</dbReference>
<name>A9UT56_MONBE</name>
<feature type="domain" description="NAD-dependent epimerase/dehydratase" evidence="1">
    <location>
        <begin position="6"/>
        <end position="253"/>
    </location>
</feature>
<dbReference type="AlphaFoldDB" id="A9UT56"/>
<dbReference type="Gene3D" id="3.40.50.720">
    <property type="entry name" value="NAD(P)-binding Rossmann-like Domain"/>
    <property type="match status" value="1"/>
</dbReference>
<dbReference type="Proteomes" id="UP000001357">
    <property type="component" value="Unassembled WGS sequence"/>
</dbReference>
<dbReference type="OMA" id="KPECTGQ"/>
<evidence type="ECO:0000313" key="3">
    <source>
        <dbReference type="Proteomes" id="UP000001357"/>
    </source>
</evidence>
<dbReference type="InterPro" id="IPR036291">
    <property type="entry name" value="NAD(P)-bd_dom_sf"/>
</dbReference>
<dbReference type="Pfam" id="PF01370">
    <property type="entry name" value="Epimerase"/>
    <property type="match status" value="1"/>
</dbReference>
<dbReference type="InterPro" id="IPR001509">
    <property type="entry name" value="Epimerase_deHydtase"/>
</dbReference>
<dbReference type="eggNOG" id="KOG1502">
    <property type="taxonomic scope" value="Eukaryota"/>
</dbReference>
<evidence type="ECO:0000259" key="1">
    <source>
        <dbReference type="Pfam" id="PF01370"/>
    </source>
</evidence>
<protein>
    <recommendedName>
        <fullName evidence="1">NAD-dependent epimerase/dehydratase domain-containing protein</fullName>
    </recommendedName>
</protein>
<sequence length="375" mass="40747">MAAEIVVVTGATGFVGSYVVKELLETTSYAVRAVVRDAQNADKTQFLRDLVPEGDDGRLSFWSADLTSDGSFDAAVMGSHYVVHTAATVSLTARHPQRDIVDVNVNGVRNVLRACQQATRAGTFRRMVMTASVSTIEDLALPAGHVFTEADFNNSATVQNDPYPYSKRMSEQAAMDFVQALSSEDKFEVVFVNPGAIYGPHLAAHHLNGSSAIIRDLMTGKVPMCPQLAFGYVDVRDVAKVHVALLTQGTAGASSHWSSSTLLTCMSNPMPQSAICWWRAFLLAIPFSGENIERLDVKSGVPAQSCLNKQGWQALHPTVITHYDQLTHDLQPLFDSSKIRQLLGFEFTAKEKTLKDSMDALIAHGEVESPAEANS</sequence>
<keyword evidence="3" id="KW-1185">Reference proteome</keyword>